<reference evidence="7" key="1">
    <citation type="submission" date="2020-08" db="EMBL/GenBank/DDBJ databases">
        <title>A bifunctional nitrone conjugated secondary metabolite targeting the ribosome.</title>
        <authorList>
            <person name="Limbrick E.M."/>
            <person name="Graf M."/>
            <person name="Derewacz D.K."/>
            <person name="Nguyen F."/>
            <person name="Spraggins J.M."/>
            <person name="Wieland M."/>
            <person name="Ynigez-Gutierrez A.E."/>
            <person name="Reisman B.J."/>
            <person name="Zinshteyn B."/>
            <person name="McCulloch K."/>
            <person name="Iverson T.M."/>
            <person name="Green R."/>
            <person name="Wilson D.N."/>
            <person name="Bachmann B.O."/>
        </authorList>
    </citation>
    <scope>NUCLEOTIDE SEQUENCE</scope>
    <source>
        <strain evidence="7">Africana</strain>
    </source>
</reference>
<dbReference type="PROSITE" id="PS50977">
    <property type="entry name" value="HTH_TETR_2"/>
    <property type="match status" value="1"/>
</dbReference>
<name>A0A7D6CHJ5_9ACTN</name>
<feature type="DNA-binding region" description="H-T-H motif" evidence="4">
    <location>
        <begin position="13"/>
        <end position="32"/>
    </location>
</feature>
<dbReference type="PANTHER" id="PTHR47506">
    <property type="entry name" value="TRANSCRIPTIONAL REGULATORY PROTEIN"/>
    <property type="match status" value="1"/>
</dbReference>
<keyword evidence="1" id="KW-0805">Transcription regulation</keyword>
<dbReference type="InterPro" id="IPR001647">
    <property type="entry name" value="HTH_TetR"/>
</dbReference>
<dbReference type="Pfam" id="PF00440">
    <property type="entry name" value="TetR_N"/>
    <property type="match status" value="1"/>
</dbReference>
<evidence type="ECO:0000313" key="7">
    <source>
        <dbReference type="EMBL" id="QLK01534.1"/>
    </source>
</evidence>
<dbReference type="InterPro" id="IPR009057">
    <property type="entry name" value="Homeodomain-like_sf"/>
</dbReference>
<accession>A0A7D6CHJ5</accession>
<dbReference type="EMBL" id="CP058905">
    <property type="protein sequence ID" value="QLK01534.1"/>
    <property type="molecule type" value="Genomic_DNA"/>
</dbReference>
<evidence type="ECO:0000256" key="5">
    <source>
        <dbReference type="SAM" id="MobiDB-lite"/>
    </source>
</evidence>
<sequence>MSVFCQYGYGKTTMQDVARASGMSRAALYLHFPTKEELFRAGSRRAHSWALDRVDAALAAPDDVVARIDTAMAAYIGALMAQVSSSVHRGELLDAGLGVASDIVRDAHAELVTRLTAALNAAVAAGQVQLSAVEATAEDIAGLLVAAADGLMKVSADPQVWQERRALFFRLVRAAIAAPDDNGTPTRRRAGRRRGPSGSGTSTPARQVRS</sequence>
<evidence type="ECO:0000256" key="2">
    <source>
        <dbReference type="ARBA" id="ARBA00023125"/>
    </source>
</evidence>
<feature type="compositionally biased region" description="Basic residues" evidence="5">
    <location>
        <begin position="186"/>
        <end position="195"/>
    </location>
</feature>
<gene>
    <name evidence="7" type="ORF">HZU44_18995</name>
</gene>
<feature type="compositionally biased region" description="Low complexity" evidence="5">
    <location>
        <begin position="199"/>
        <end position="210"/>
    </location>
</feature>
<feature type="region of interest" description="Disordered" evidence="5">
    <location>
        <begin position="180"/>
        <end position="210"/>
    </location>
</feature>
<keyword evidence="2 4" id="KW-0238">DNA-binding</keyword>
<protein>
    <submittedName>
        <fullName evidence="7">Helix-turn-helix transcriptional regulator</fullName>
    </submittedName>
</protein>
<dbReference type="SUPFAM" id="SSF46689">
    <property type="entry name" value="Homeodomain-like"/>
    <property type="match status" value="1"/>
</dbReference>
<evidence type="ECO:0000256" key="4">
    <source>
        <dbReference type="PROSITE-ProRule" id="PRU00335"/>
    </source>
</evidence>
<dbReference type="AlphaFoldDB" id="A0A7D6CHJ5"/>
<evidence type="ECO:0000256" key="1">
    <source>
        <dbReference type="ARBA" id="ARBA00023015"/>
    </source>
</evidence>
<dbReference type="GO" id="GO:0003677">
    <property type="term" value="F:DNA binding"/>
    <property type="evidence" value="ECO:0007669"/>
    <property type="project" value="UniProtKB-UniRule"/>
</dbReference>
<dbReference type="PANTHER" id="PTHR47506:SF1">
    <property type="entry name" value="HTH-TYPE TRANSCRIPTIONAL REGULATOR YJDC"/>
    <property type="match status" value="1"/>
</dbReference>
<proteinExistence type="predicted"/>
<feature type="domain" description="HTH tetR-type" evidence="6">
    <location>
        <begin position="1"/>
        <end position="50"/>
    </location>
</feature>
<dbReference type="Gene3D" id="1.10.357.10">
    <property type="entry name" value="Tetracycline Repressor, domain 2"/>
    <property type="match status" value="1"/>
</dbReference>
<evidence type="ECO:0000256" key="3">
    <source>
        <dbReference type="ARBA" id="ARBA00023163"/>
    </source>
</evidence>
<organism evidence="7">
    <name type="scientific">Micromonospora carbonacea</name>
    <dbReference type="NCBI Taxonomy" id="47853"/>
    <lineage>
        <taxon>Bacteria</taxon>
        <taxon>Bacillati</taxon>
        <taxon>Actinomycetota</taxon>
        <taxon>Actinomycetes</taxon>
        <taxon>Micromonosporales</taxon>
        <taxon>Micromonosporaceae</taxon>
        <taxon>Micromonospora</taxon>
    </lineage>
</organism>
<evidence type="ECO:0000259" key="6">
    <source>
        <dbReference type="PROSITE" id="PS50977"/>
    </source>
</evidence>
<keyword evidence="3" id="KW-0804">Transcription</keyword>